<reference evidence="1" key="1">
    <citation type="submission" date="2019-12" db="EMBL/GenBank/DDBJ databases">
        <title>Genome sequencing and annotation of Brassica cretica.</title>
        <authorList>
            <person name="Studholme D.J."/>
            <person name="Sarris P."/>
        </authorList>
    </citation>
    <scope>NUCLEOTIDE SEQUENCE</scope>
    <source>
        <strain evidence="1">PFS-109/04</strain>
        <tissue evidence="1">Leaf</tissue>
    </source>
</reference>
<comment type="caution">
    <text evidence="1">The sequence shown here is derived from an EMBL/GenBank/DDBJ whole genome shotgun (WGS) entry which is preliminary data.</text>
</comment>
<proteinExistence type="predicted"/>
<dbReference type="EMBL" id="QGKX02000996">
    <property type="protein sequence ID" value="KAF3557928.1"/>
    <property type="molecule type" value="Genomic_DNA"/>
</dbReference>
<sequence>MAPANPGFRCFFFDSSSHGIPASSRVVSLRFLWFSEVEQGGFSVLLAVDWSRRQLVLKLIIPALGSLSFGCSSGCVSNRFAAGFVPVGCDSFRS</sequence>
<name>A0A8S9R2V0_BRACR</name>
<organism evidence="1 2">
    <name type="scientific">Brassica cretica</name>
    <name type="common">Mustard</name>
    <dbReference type="NCBI Taxonomy" id="69181"/>
    <lineage>
        <taxon>Eukaryota</taxon>
        <taxon>Viridiplantae</taxon>
        <taxon>Streptophyta</taxon>
        <taxon>Embryophyta</taxon>
        <taxon>Tracheophyta</taxon>
        <taxon>Spermatophyta</taxon>
        <taxon>Magnoliopsida</taxon>
        <taxon>eudicotyledons</taxon>
        <taxon>Gunneridae</taxon>
        <taxon>Pentapetalae</taxon>
        <taxon>rosids</taxon>
        <taxon>malvids</taxon>
        <taxon>Brassicales</taxon>
        <taxon>Brassicaceae</taxon>
        <taxon>Brassiceae</taxon>
        <taxon>Brassica</taxon>
    </lineage>
</organism>
<evidence type="ECO:0000313" key="2">
    <source>
        <dbReference type="Proteomes" id="UP000712600"/>
    </source>
</evidence>
<evidence type="ECO:0000313" key="1">
    <source>
        <dbReference type="EMBL" id="KAF3557928.1"/>
    </source>
</evidence>
<dbReference type="AlphaFoldDB" id="A0A8S9R2V0"/>
<gene>
    <name evidence="1" type="ORF">F2Q69_00016513</name>
</gene>
<protein>
    <submittedName>
        <fullName evidence="1">Uncharacterized protein</fullName>
    </submittedName>
</protein>
<accession>A0A8S9R2V0</accession>
<dbReference type="Proteomes" id="UP000712600">
    <property type="component" value="Unassembled WGS sequence"/>
</dbReference>